<comment type="caution">
    <text evidence="1">The sequence shown here is derived from an EMBL/GenBank/DDBJ whole genome shotgun (WGS) entry which is preliminary data.</text>
</comment>
<organism evidence="1 2">
    <name type="scientific">Dactylosporangium darangshiense</name>
    <dbReference type="NCBI Taxonomy" id="579108"/>
    <lineage>
        <taxon>Bacteria</taxon>
        <taxon>Bacillati</taxon>
        <taxon>Actinomycetota</taxon>
        <taxon>Actinomycetes</taxon>
        <taxon>Micromonosporales</taxon>
        <taxon>Micromonosporaceae</taxon>
        <taxon>Dactylosporangium</taxon>
    </lineage>
</organism>
<reference evidence="2" key="1">
    <citation type="journal article" date="2019" name="Int. J. Syst. Evol. Microbiol.">
        <title>The Global Catalogue of Microorganisms (GCM) 10K type strain sequencing project: providing services to taxonomists for standard genome sequencing and annotation.</title>
        <authorList>
            <consortium name="The Broad Institute Genomics Platform"/>
            <consortium name="The Broad Institute Genome Sequencing Center for Infectious Disease"/>
            <person name="Wu L."/>
            <person name="Ma J."/>
        </authorList>
    </citation>
    <scope>NUCLEOTIDE SEQUENCE [LARGE SCALE GENOMIC DNA]</scope>
    <source>
        <strain evidence="2">JCM 17441</strain>
    </source>
</reference>
<sequence>MFGTGLRWWLARREVRALLISAPAKPPRADAAMGAALLSGTLGKLAARRFVDDVDGREVTAFVARAAARHGSTVRRREAEALLAALLGEVELRDYLDDDDIAAVALPLGWLLVEELGLDAAGVDRIVAETVRQARKWWPHRHLLAPGPDGTVDWVAVRRQIADAEELR</sequence>
<name>A0ABP8DBE2_9ACTN</name>
<protein>
    <submittedName>
        <fullName evidence="1">Uncharacterized protein</fullName>
    </submittedName>
</protein>
<keyword evidence="2" id="KW-1185">Reference proteome</keyword>
<evidence type="ECO:0000313" key="2">
    <source>
        <dbReference type="Proteomes" id="UP001500620"/>
    </source>
</evidence>
<evidence type="ECO:0000313" key="1">
    <source>
        <dbReference type="EMBL" id="GAA4251674.1"/>
    </source>
</evidence>
<proteinExistence type="predicted"/>
<dbReference type="EMBL" id="BAABAT010000011">
    <property type="protein sequence ID" value="GAA4251674.1"/>
    <property type="molecule type" value="Genomic_DNA"/>
</dbReference>
<accession>A0ABP8DBE2</accession>
<gene>
    <name evidence="1" type="ORF">GCM10022255_045220</name>
</gene>
<dbReference type="Proteomes" id="UP001500620">
    <property type="component" value="Unassembled WGS sequence"/>
</dbReference>